<evidence type="ECO:0000313" key="5">
    <source>
        <dbReference type="Proteomes" id="UP000093000"/>
    </source>
</evidence>
<accession>A0A1C7NCE6</accession>
<dbReference type="InParanoid" id="A0A1C7NCE6"/>
<dbReference type="EMBL" id="LUGH01000281">
    <property type="protein sequence ID" value="OBZ86668.1"/>
    <property type="molecule type" value="Genomic_DNA"/>
</dbReference>
<evidence type="ECO:0000256" key="2">
    <source>
        <dbReference type="ARBA" id="ARBA00023002"/>
    </source>
</evidence>
<protein>
    <submittedName>
        <fullName evidence="4">15-hydroxyprostaglandin dehydrogenase [NAD(+)]</fullName>
    </submittedName>
</protein>
<evidence type="ECO:0000256" key="1">
    <source>
        <dbReference type="ARBA" id="ARBA00006484"/>
    </source>
</evidence>
<dbReference type="PRINTS" id="PR00081">
    <property type="entry name" value="GDHRDH"/>
</dbReference>
<dbReference type="Gene3D" id="3.40.50.720">
    <property type="entry name" value="NAD(P)-binding Rossmann-like Domain"/>
    <property type="match status" value="1"/>
</dbReference>
<dbReference type="PRINTS" id="PR00080">
    <property type="entry name" value="SDRFAMILY"/>
</dbReference>
<dbReference type="GO" id="GO:0016616">
    <property type="term" value="F:oxidoreductase activity, acting on the CH-OH group of donors, NAD or NADP as acceptor"/>
    <property type="evidence" value="ECO:0007669"/>
    <property type="project" value="TreeGrafter"/>
</dbReference>
<dbReference type="STRING" id="101091.A0A1C7NCE6"/>
<comment type="caution">
    <text evidence="4">The sequence shown here is derived from an EMBL/GenBank/DDBJ whole genome shotgun (WGS) entry which is preliminary data.</text>
</comment>
<dbReference type="GO" id="GO:0005737">
    <property type="term" value="C:cytoplasm"/>
    <property type="evidence" value="ECO:0007669"/>
    <property type="project" value="TreeGrafter"/>
</dbReference>
<dbReference type="Proteomes" id="UP000093000">
    <property type="component" value="Unassembled WGS sequence"/>
</dbReference>
<evidence type="ECO:0000313" key="4">
    <source>
        <dbReference type="EMBL" id="OBZ86668.1"/>
    </source>
</evidence>
<reference evidence="4 5" key="1">
    <citation type="submission" date="2016-03" db="EMBL/GenBank/DDBJ databases">
        <title>Choanephora cucurbitarum.</title>
        <authorList>
            <person name="Min B."/>
            <person name="Park H."/>
            <person name="Park J.-H."/>
            <person name="Shin H.-D."/>
            <person name="Choi I.-G."/>
        </authorList>
    </citation>
    <scope>NUCLEOTIDE SEQUENCE [LARGE SCALE GENOMIC DNA]</scope>
    <source>
        <strain evidence="4 5">KUS-F28377</strain>
    </source>
</reference>
<sequence length="295" mass="32300">MESVQGKVAVLTGAARGIGKAIAIRLVELGAKVVIGDILVQGQQTADELNEKYQGQVATFLKTDVTKYKDNKALFQLAEKQFGGVDLVVLGAAVITNERSAFDLMEDDRMMNINVAGLIKGTRVALLHLAKRGGGSIVHIASMAGLASVPNFATYCASKNAVISYTRSFTLMPEICQVRVNALCPEWVDTDMMIAAKSNKEYDPYYDLAMKMPRVPMKTVVDTALILLTDTTKNTQIMLALQQGMVEGPTSSTLDSLRDETTLSDEYKRELEKYNRIAVEIGRADLDAAMKKYFI</sequence>
<keyword evidence="2" id="KW-0560">Oxidoreductase</keyword>
<keyword evidence="5" id="KW-1185">Reference proteome</keyword>
<dbReference type="InterPro" id="IPR036291">
    <property type="entry name" value="NAD(P)-bd_dom_sf"/>
</dbReference>
<comment type="similarity">
    <text evidence="1 3">Belongs to the short-chain dehydrogenases/reductases (SDR) family.</text>
</comment>
<name>A0A1C7NCE6_9FUNG</name>
<dbReference type="AlphaFoldDB" id="A0A1C7NCE6"/>
<evidence type="ECO:0000256" key="3">
    <source>
        <dbReference type="RuleBase" id="RU000363"/>
    </source>
</evidence>
<dbReference type="PANTHER" id="PTHR44229:SF4">
    <property type="entry name" value="15-HYDROXYPROSTAGLANDIN DEHYDROGENASE [NAD(+)]"/>
    <property type="match status" value="1"/>
</dbReference>
<dbReference type="InterPro" id="IPR002347">
    <property type="entry name" value="SDR_fam"/>
</dbReference>
<gene>
    <name evidence="4" type="primary">Hpgd</name>
    <name evidence="4" type="ORF">A0J61_05276</name>
</gene>
<dbReference type="PANTHER" id="PTHR44229">
    <property type="entry name" value="15-HYDROXYPROSTAGLANDIN DEHYDROGENASE [NAD(+)]"/>
    <property type="match status" value="1"/>
</dbReference>
<dbReference type="Pfam" id="PF00106">
    <property type="entry name" value="adh_short"/>
    <property type="match status" value="1"/>
</dbReference>
<dbReference type="OrthoDB" id="2255056at2759"/>
<proteinExistence type="inferred from homology"/>
<dbReference type="SUPFAM" id="SSF51735">
    <property type="entry name" value="NAD(P)-binding Rossmann-fold domains"/>
    <property type="match status" value="1"/>
</dbReference>
<organism evidence="4 5">
    <name type="scientific">Choanephora cucurbitarum</name>
    <dbReference type="NCBI Taxonomy" id="101091"/>
    <lineage>
        <taxon>Eukaryota</taxon>
        <taxon>Fungi</taxon>
        <taxon>Fungi incertae sedis</taxon>
        <taxon>Mucoromycota</taxon>
        <taxon>Mucoromycotina</taxon>
        <taxon>Mucoromycetes</taxon>
        <taxon>Mucorales</taxon>
        <taxon>Mucorineae</taxon>
        <taxon>Choanephoraceae</taxon>
        <taxon>Choanephoroideae</taxon>
        <taxon>Choanephora</taxon>
    </lineage>
</organism>